<keyword evidence="4" id="KW-1185">Reference proteome</keyword>
<keyword evidence="2" id="KW-0472">Membrane</keyword>
<accession>A0A7Y9LR73</accession>
<gene>
    <name evidence="3" type="ORF">FHU41_000316</name>
</gene>
<sequence length="429" mass="47398">MAQSTIGKSRYATEEWFRRQGLPYFVTPRDRSRHLLARSAPTLFYFALLAFALALTSHSTLLTKDSDAISDEEAWLVLVMLAAVILLPLGCALLALRLLRGRTGAARLTALASFFLLLVVDPLLTLGATADRWWDDILASLLVLAIVLLLILALTWLGVGSLLGWSLRAAIRQLSAIWLLAAIALPLLILVVISVFYAQEFWQVAATLQRGQVFWLIVFLLSIGMLFLIYSTRKELRDMPATLNHEDVSNDPGEDEPKPQGNWSELNRAKQANIVLVMVLAQCFQVLIFGVLVFAFIMALNALSVPQSLAVQWAGKPSVDLQLLGISLPVPEVPVRVAAFLSAIAALNFVVSINSSKEYRDAFFDPLIVQTQRALTTHAEYQRELILEKKSSERARDKIDSEGSKKAVEEPAQTAAPELLSEPDDIVEP</sequence>
<evidence type="ECO:0000256" key="2">
    <source>
        <dbReference type="SAM" id="Phobius"/>
    </source>
</evidence>
<proteinExistence type="predicted"/>
<protein>
    <recommendedName>
        <fullName evidence="5">Integral membrane protein</fullName>
    </recommendedName>
</protein>
<feature type="region of interest" description="Disordered" evidence="1">
    <location>
        <begin position="393"/>
        <end position="429"/>
    </location>
</feature>
<evidence type="ECO:0008006" key="5">
    <source>
        <dbReference type="Google" id="ProtNLM"/>
    </source>
</evidence>
<feature type="transmembrane region" description="Helical" evidence="2">
    <location>
        <begin position="333"/>
        <end position="351"/>
    </location>
</feature>
<reference evidence="3 4" key="1">
    <citation type="submission" date="2020-07" db="EMBL/GenBank/DDBJ databases">
        <title>Sequencing the genomes of 1000 actinobacteria strains.</title>
        <authorList>
            <person name="Klenk H.-P."/>
        </authorList>
    </citation>
    <scope>NUCLEOTIDE SEQUENCE [LARGE SCALE GENOMIC DNA]</scope>
    <source>
        <strain evidence="3 4">DSM 102047</strain>
    </source>
</reference>
<feature type="transmembrane region" description="Helical" evidence="2">
    <location>
        <begin position="75"/>
        <end position="96"/>
    </location>
</feature>
<dbReference type="AlphaFoldDB" id="A0A7Y9LR73"/>
<feature type="transmembrane region" description="Helical" evidence="2">
    <location>
        <begin position="137"/>
        <end position="165"/>
    </location>
</feature>
<evidence type="ECO:0000313" key="3">
    <source>
        <dbReference type="EMBL" id="NYE94095.1"/>
    </source>
</evidence>
<organism evidence="3 4">
    <name type="scientific">Psychromicrobium silvestre</name>
    <dbReference type="NCBI Taxonomy" id="1645614"/>
    <lineage>
        <taxon>Bacteria</taxon>
        <taxon>Bacillati</taxon>
        <taxon>Actinomycetota</taxon>
        <taxon>Actinomycetes</taxon>
        <taxon>Micrococcales</taxon>
        <taxon>Micrococcaceae</taxon>
        <taxon>Psychromicrobium</taxon>
    </lineage>
</organism>
<dbReference type="RefSeq" id="WP_179387903.1">
    <property type="nucleotide sequence ID" value="NZ_JACBYQ010000001.1"/>
</dbReference>
<feature type="transmembrane region" description="Helical" evidence="2">
    <location>
        <begin position="213"/>
        <end position="230"/>
    </location>
</feature>
<keyword evidence="2" id="KW-0812">Transmembrane</keyword>
<feature type="transmembrane region" description="Helical" evidence="2">
    <location>
        <begin position="35"/>
        <end position="55"/>
    </location>
</feature>
<keyword evidence="2" id="KW-1133">Transmembrane helix</keyword>
<feature type="transmembrane region" description="Helical" evidence="2">
    <location>
        <begin position="274"/>
        <end position="300"/>
    </location>
</feature>
<evidence type="ECO:0000256" key="1">
    <source>
        <dbReference type="SAM" id="MobiDB-lite"/>
    </source>
</evidence>
<feature type="transmembrane region" description="Helical" evidence="2">
    <location>
        <begin position="108"/>
        <end position="125"/>
    </location>
</feature>
<dbReference type="EMBL" id="JACBYQ010000001">
    <property type="protein sequence ID" value="NYE94095.1"/>
    <property type="molecule type" value="Genomic_DNA"/>
</dbReference>
<comment type="caution">
    <text evidence="3">The sequence shown here is derived from an EMBL/GenBank/DDBJ whole genome shotgun (WGS) entry which is preliminary data.</text>
</comment>
<feature type="transmembrane region" description="Helical" evidence="2">
    <location>
        <begin position="177"/>
        <end position="198"/>
    </location>
</feature>
<feature type="compositionally biased region" description="Basic and acidic residues" evidence="1">
    <location>
        <begin position="393"/>
        <end position="409"/>
    </location>
</feature>
<name>A0A7Y9LR73_9MICC</name>
<evidence type="ECO:0000313" key="4">
    <source>
        <dbReference type="Proteomes" id="UP000521748"/>
    </source>
</evidence>
<dbReference type="Proteomes" id="UP000521748">
    <property type="component" value="Unassembled WGS sequence"/>
</dbReference>